<evidence type="ECO:0000256" key="9">
    <source>
        <dbReference type="ARBA" id="ARBA00023002"/>
    </source>
</evidence>
<keyword evidence="5" id="KW-0575">Peroxidase</keyword>
<reference evidence="14" key="2">
    <citation type="journal article" date="2019" name="IMA Fungus">
        <title>Genome sequencing and comparison of five Tilletia species to identify candidate genes for the detection of regulated species infecting wheat.</title>
        <authorList>
            <person name="Nguyen H.D.T."/>
            <person name="Sultana T."/>
            <person name="Kesanakurti P."/>
            <person name="Hambleton S."/>
        </authorList>
    </citation>
    <scope>NUCLEOTIDE SEQUENCE</scope>
    <source>
        <strain evidence="14">DAOMC 236416</strain>
    </source>
</reference>
<dbReference type="EMBL" id="LWDF02000230">
    <property type="protein sequence ID" value="KAE8251801.1"/>
    <property type="molecule type" value="Genomic_DNA"/>
</dbReference>
<dbReference type="PROSITE" id="PS50873">
    <property type="entry name" value="PEROXIDASE_4"/>
    <property type="match status" value="1"/>
</dbReference>
<evidence type="ECO:0000256" key="3">
    <source>
        <dbReference type="ARBA" id="ARBA00004569"/>
    </source>
</evidence>
<keyword evidence="9" id="KW-0560">Oxidoreductase</keyword>
<dbReference type="FunFam" id="1.10.420.10:FF:000009">
    <property type="entry name" value="Ascorbate peroxidase"/>
    <property type="match status" value="1"/>
</dbReference>
<dbReference type="PANTHER" id="PTHR31356">
    <property type="entry name" value="THYLAKOID LUMENAL 29 KDA PROTEIN, CHLOROPLASTIC-RELATED"/>
    <property type="match status" value="1"/>
</dbReference>
<gene>
    <name evidence="14" type="ORF">A4X13_0g3839</name>
</gene>
<dbReference type="InterPro" id="IPR019794">
    <property type="entry name" value="Peroxidases_AS"/>
</dbReference>
<evidence type="ECO:0000256" key="4">
    <source>
        <dbReference type="ARBA" id="ARBA00005997"/>
    </source>
</evidence>
<proteinExistence type="inferred from homology"/>
<evidence type="ECO:0000256" key="2">
    <source>
        <dbReference type="ARBA" id="ARBA00004305"/>
    </source>
</evidence>
<dbReference type="CDD" id="cd00691">
    <property type="entry name" value="ascorbate_peroxidase"/>
    <property type="match status" value="1"/>
</dbReference>
<comment type="caution">
    <text evidence="14">The sequence shown here is derived from an EMBL/GenBank/DDBJ whole genome shotgun (WGS) entry which is preliminary data.</text>
</comment>
<dbReference type="PANTHER" id="PTHR31356:SF58">
    <property type="entry name" value="CYTOCHROME C PEROXIDASE, MITOCHONDRIAL"/>
    <property type="match status" value="1"/>
</dbReference>
<name>A0A177TKR8_9BASI</name>
<dbReference type="InterPro" id="IPR044831">
    <property type="entry name" value="Ccp1-like"/>
</dbReference>
<evidence type="ECO:0000313" key="14">
    <source>
        <dbReference type="EMBL" id="KAE8251801.1"/>
    </source>
</evidence>
<evidence type="ECO:0000256" key="12">
    <source>
        <dbReference type="ARBA" id="ARBA00049265"/>
    </source>
</evidence>
<keyword evidence="15" id="KW-1185">Reference proteome</keyword>
<evidence type="ECO:0000256" key="5">
    <source>
        <dbReference type="ARBA" id="ARBA00022559"/>
    </source>
</evidence>
<evidence type="ECO:0000259" key="13">
    <source>
        <dbReference type="PROSITE" id="PS50873"/>
    </source>
</evidence>
<keyword evidence="6" id="KW-0349">Heme</keyword>
<comment type="subcellular location">
    <subcellularLocation>
        <location evidence="3">Mitochondrion intermembrane space</location>
    </subcellularLocation>
    <subcellularLocation>
        <location evidence="2">Mitochondrion matrix</location>
    </subcellularLocation>
</comment>
<dbReference type="Proteomes" id="UP000077521">
    <property type="component" value="Unassembled WGS sequence"/>
</dbReference>
<dbReference type="GO" id="GO:0042744">
    <property type="term" value="P:hydrogen peroxide catabolic process"/>
    <property type="evidence" value="ECO:0007669"/>
    <property type="project" value="TreeGrafter"/>
</dbReference>
<evidence type="ECO:0000256" key="6">
    <source>
        <dbReference type="ARBA" id="ARBA00022617"/>
    </source>
</evidence>
<organism evidence="14 15">
    <name type="scientific">Tilletia indica</name>
    <dbReference type="NCBI Taxonomy" id="43049"/>
    <lineage>
        <taxon>Eukaryota</taxon>
        <taxon>Fungi</taxon>
        <taxon>Dikarya</taxon>
        <taxon>Basidiomycota</taxon>
        <taxon>Ustilaginomycotina</taxon>
        <taxon>Exobasidiomycetes</taxon>
        <taxon>Tilletiales</taxon>
        <taxon>Tilletiaceae</taxon>
        <taxon>Tilletia</taxon>
    </lineage>
</organism>
<keyword evidence="10" id="KW-0408">Iron</keyword>
<dbReference type="PROSITE" id="PS00436">
    <property type="entry name" value="PEROXIDASE_2"/>
    <property type="match status" value="1"/>
</dbReference>
<dbReference type="InterPro" id="IPR019793">
    <property type="entry name" value="Peroxidases_heam-ligand_BS"/>
</dbReference>
<dbReference type="FunFam" id="1.10.520.10:FF:000005">
    <property type="entry name" value="Cytochrome c peroxidase"/>
    <property type="match status" value="1"/>
</dbReference>
<dbReference type="InterPro" id="IPR010255">
    <property type="entry name" value="Haem_peroxidase_sf"/>
</dbReference>
<dbReference type="Pfam" id="PF00141">
    <property type="entry name" value="peroxidase"/>
    <property type="match status" value="1"/>
</dbReference>
<protein>
    <submittedName>
        <fullName evidence="14">Uncharacterized protein</fullName>
    </submittedName>
</protein>
<dbReference type="PRINTS" id="PR00458">
    <property type="entry name" value="PEROXIDASE"/>
</dbReference>
<dbReference type="Gene3D" id="1.10.520.10">
    <property type="match status" value="1"/>
</dbReference>
<dbReference type="OrthoDB" id="2859658at2759"/>
<dbReference type="GO" id="GO:0000302">
    <property type="term" value="P:response to reactive oxygen species"/>
    <property type="evidence" value="ECO:0007669"/>
    <property type="project" value="TreeGrafter"/>
</dbReference>
<accession>A0A177TKR8</accession>
<evidence type="ECO:0000313" key="15">
    <source>
        <dbReference type="Proteomes" id="UP000077521"/>
    </source>
</evidence>
<evidence type="ECO:0000256" key="11">
    <source>
        <dbReference type="ARBA" id="ARBA00023128"/>
    </source>
</evidence>
<dbReference type="PRINTS" id="PR00459">
    <property type="entry name" value="ASPEROXIDASE"/>
</dbReference>
<dbReference type="InterPro" id="IPR002207">
    <property type="entry name" value="Peroxidase_I"/>
</dbReference>
<dbReference type="GO" id="GO:0020037">
    <property type="term" value="F:heme binding"/>
    <property type="evidence" value="ECO:0007669"/>
    <property type="project" value="UniProtKB-UniRule"/>
</dbReference>
<keyword evidence="8" id="KW-0809">Transit peptide</keyword>
<dbReference type="GO" id="GO:0005759">
    <property type="term" value="C:mitochondrial matrix"/>
    <property type="evidence" value="ECO:0007669"/>
    <property type="project" value="UniProtKB-SubCell"/>
</dbReference>
<evidence type="ECO:0000256" key="1">
    <source>
        <dbReference type="ARBA" id="ARBA00003917"/>
    </source>
</evidence>
<dbReference type="GO" id="GO:0004130">
    <property type="term" value="F:cytochrome-c peroxidase activity"/>
    <property type="evidence" value="ECO:0007669"/>
    <property type="project" value="UniProtKB-EC"/>
</dbReference>
<dbReference type="InterPro" id="IPR002016">
    <property type="entry name" value="Haem_peroxidase"/>
</dbReference>
<dbReference type="GO" id="GO:0005758">
    <property type="term" value="C:mitochondrial intermembrane space"/>
    <property type="evidence" value="ECO:0007669"/>
    <property type="project" value="UniProtKB-SubCell"/>
</dbReference>
<dbReference type="GO" id="GO:0046872">
    <property type="term" value="F:metal ion binding"/>
    <property type="evidence" value="ECO:0007669"/>
    <property type="project" value="UniProtKB-UniRule"/>
</dbReference>
<sequence length="434" mass="47183">MAAVSSFRASLRAAGAGARLACANNTIATSSSSSSTLAAARRTIVPRSRVSIRTYADAPAPGGTPPPTPGKSTSTTRVLFASVAVVIAAGTYFYLSESKNVLGVGYGEGEANKIHGTKARVTREAASGEGGESGGARQLSGPATQKDYQEVYNAIAEKLESDPEYDGGQGHFGPVLVRLAWHASGTYDKNTNSGGSNGATMRFAPESDHGANAGLLVARNYMDDIHKKFPWITYSDLWTLGGVVAVQEMGGPIVPWRPGRQDGMVENCTPDGRLPDGDKGPDHIRHIFYRMGFNDQEIVALSGAHALGRCHTDRSGFDGPWTFSPTTFSNAYFQLLFDSKWQLRKWEGPIQYQDKETSSLMMLTTDMALVQDKKFRKYAELYAKSEDKFFQDFSAAFNKLLELGVPQENFKKAEVDEENGRKWSFKPLSEQGDK</sequence>
<keyword evidence="7" id="KW-0479">Metal-binding</keyword>
<dbReference type="AlphaFoldDB" id="A0A177TKR8"/>
<dbReference type="SUPFAM" id="SSF48113">
    <property type="entry name" value="Heme-dependent peroxidases"/>
    <property type="match status" value="1"/>
</dbReference>
<comment type="similarity">
    <text evidence="4">Belongs to the peroxidase family. Cytochrome c peroxidase subfamily.</text>
</comment>
<dbReference type="Gene3D" id="1.10.420.10">
    <property type="entry name" value="Peroxidase, domain 2"/>
    <property type="match status" value="1"/>
</dbReference>
<reference evidence="14" key="1">
    <citation type="submission" date="2016-04" db="EMBL/GenBank/DDBJ databases">
        <authorList>
            <person name="Nguyen H.D."/>
            <person name="Samba Siva P."/>
            <person name="Cullis J."/>
            <person name="Levesque C.A."/>
            <person name="Hambleton S."/>
        </authorList>
    </citation>
    <scope>NUCLEOTIDE SEQUENCE</scope>
    <source>
        <strain evidence="14">DAOMC 236416</strain>
    </source>
</reference>
<dbReference type="GO" id="GO:0034599">
    <property type="term" value="P:cellular response to oxidative stress"/>
    <property type="evidence" value="ECO:0007669"/>
    <property type="project" value="InterPro"/>
</dbReference>
<feature type="domain" description="Plant heme peroxidase family profile" evidence="13">
    <location>
        <begin position="232"/>
        <end position="434"/>
    </location>
</feature>
<comment type="catalytic activity">
    <reaction evidence="12">
        <text>2 Fe(II)-[cytochrome c] + H2O2 + 2 H(+) = 2 Fe(III)-[cytochrome c] + 2 H2O</text>
        <dbReference type="Rhea" id="RHEA:16581"/>
        <dbReference type="Rhea" id="RHEA-COMP:10350"/>
        <dbReference type="Rhea" id="RHEA-COMP:14399"/>
        <dbReference type="ChEBI" id="CHEBI:15377"/>
        <dbReference type="ChEBI" id="CHEBI:15378"/>
        <dbReference type="ChEBI" id="CHEBI:16240"/>
        <dbReference type="ChEBI" id="CHEBI:29033"/>
        <dbReference type="ChEBI" id="CHEBI:29034"/>
        <dbReference type="EC" id="1.11.1.5"/>
    </reaction>
</comment>
<evidence type="ECO:0000256" key="10">
    <source>
        <dbReference type="ARBA" id="ARBA00023004"/>
    </source>
</evidence>
<dbReference type="PROSITE" id="PS00435">
    <property type="entry name" value="PEROXIDASE_1"/>
    <property type="match status" value="1"/>
</dbReference>
<evidence type="ECO:0000256" key="8">
    <source>
        <dbReference type="ARBA" id="ARBA00022946"/>
    </source>
</evidence>
<keyword evidence="11" id="KW-0496">Mitochondrion</keyword>
<comment type="function">
    <text evidence="1">Destroys radicals which are normally produced within the cells and which are toxic to biological systems.</text>
</comment>
<evidence type="ECO:0000256" key="7">
    <source>
        <dbReference type="ARBA" id="ARBA00022723"/>
    </source>
</evidence>